<sequence>MNFRLVVRPIATQSGRIITRRELACPPPKRALQLFKTIPRSSSFSTHSPGHGCRHNSTSTSPEINTARNENRIESAEAKSARLEAAQEICGYRFADVNMLSDALTARHGPAESAGSKHFSAIGHLAISLAMQAECYRANLDGGRTLILHSYLTNPECLAGICDQVGLTACINYPRHGFNDGPVIKSKALRAVIGAVYQDGGMNAAEAAMIQLGILIK</sequence>
<proteinExistence type="predicted"/>
<protein>
    <submittedName>
        <fullName evidence="1">Uncharacterized protein</fullName>
    </submittedName>
</protein>
<evidence type="ECO:0000313" key="1">
    <source>
        <dbReference type="EMBL" id="KAI6088504.1"/>
    </source>
</evidence>
<keyword evidence="2" id="KW-1185">Reference proteome</keyword>
<dbReference type="Proteomes" id="UP001497680">
    <property type="component" value="Unassembled WGS sequence"/>
</dbReference>
<evidence type="ECO:0000313" key="2">
    <source>
        <dbReference type="Proteomes" id="UP001497680"/>
    </source>
</evidence>
<reference evidence="1 2" key="1">
    <citation type="journal article" date="2022" name="New Phytol.">
        <title>Ecological generalism drives hyperdiversity of secondary metabolite gene clusters in xylarialean endophytes.</title>
        <authorList>
            <person name="Franco M.E.E."/>
            <person name="Wisecaver J.H."/>
            <person name="Arnold A.E."/>
            <person name="Ju Y.M."/>
            <person name="Slot J.C."/>
            <person name="Ahrendt S."/>
            <person name="Moore L.P."/>
            <person name="Eastman K.E."/>
            <person name="Scott K."/>
            <person name="Konkel Z."/>
            <person name="Mondo S.J."/>
            <person name="Kuo A."/>
            <person name="Hayes R.D."/>
            <person name="Haridas S."/>
            <person name="Andreopoulos B."/>
            <person name="Riley R."/>
            <person name="LaButti K."/>
            <person name="Pangilinan J."/>
            <person name="Lipzen A."/>
            <person name="Amirebrahimi M."/>
            <person name="Yan J."/>
            <person name="Adam C."/>
            <person name="Keymanesh K."/>
            <person name="Ng V."/>
            <person name="Louie K."/>
            <person name="Northen T."/>
            <person name="Drula E."/>
            <person name="Henrissat B."/>
            <person name="Hsieh H.M."/>
            <person name="Youens-Clark K."/>
            <person name="Lutzoni F."/>
            <person name="Miadlikowska J."/>
            <person name="Eastwood D.C."/>
            <person name="Hamelin R.C."/>
            <person name="Grigoriev I.V."/>
            <person name="U'Ren J.M."/>
        </authorList>
    </citation>
    <scope>NUCLEOTIDE SEQUENCE [LARGE SCALE GENOMIC DNA]</scope>
    <source>
        <strain evidence="1 2">ER1909</strain>
    </source>
</reference>
<organism evidence="1 2">
    <name type="scientific">Hypoxylon rubiginosum</name>
    <dbReference type="NCBI Taxonomy" id="110542"/>
    <lineage>
        <taxon>Eukaryota</taxon>
        <taxon>Fungi</taxon>
        <taxon>Dikarya</taxon>
        <taxon>Ascomycota</taxon>
        <taxon>Pezizomycotina</taxon>
        <taxon>Sordariomycetes</taxon>
        <taxon>Xylariomycetidae</taxon>
        <taxon>Xylariales</taxon>
        <taxon>Hypoxylaceae</taxon>
        <taxon>Hypoxylon</taxon>
    </lineage>
</organism>
<comment type="caution">
    <text evidence="1">The sequence shown here is derived from an EMBL/GenBank/DDBJ whole genome shotgun (WGS) entry which is preliminary data.</text>
</comment>
<name>A0ACC0D6Y5_9PEZI</name>
<gene>
    <name evidence="1" type="ORF">F4821DRAFT_90504</name>
</gene>
<dbReference type="EMBL" id="MU394301">
    <property type="protein sequence ID" value="KAI6088504.1"/>
    <property type="molecule type" value="Genomic_DNA"/>
</dbReference>
<accession>A0ACC0D6Y5</accession>